<dbReference type="Pfam" id="PF00067">
    <property type="entry name" value="p450"/>
    <property type="match status" value="1"/>
</dbReference>
<evidence type="ECO:0000256" key="4">
    <source>
        <dbReference type="ARBA" id="ARBA00023004"/>
    </source>
</evidence>
<dbReference type="Proteomes" id="UP001175000">
    <property type="component" value="Unassembled WGS sequence"/>
</dbReference>
<evidence type="ECO:0000313" key="8">
    <source>
        <dbReference type="Proteomes" id="UP001175000"/>
    </source>
</evidence>
<protein>
    <submittedName>
        <fullName evidence="7">Cytochrome P450</fullName>
    </submittedName>
</protein>
<evidence type="ECO:0000256" key="2">
    <source>
        <dbReference type="ARBA" id="ARBA00010617"/>
    </source>
</evidence>
<proteinExistence type="inferred from homology"/>
<dbReference type="InterPro" id="IPR001128">
    <property type="entry name" value="Cyt_P450"/>
</dbReference>
<evidence type="ECO:0000256" key="3">
    <source>
        <dbReference type="ARBA" id="ARBA00022723"/>
    </source>
</evidence>
<comment type="caution">
    <text evidence="7">The sequence shown here is derived from an EMBL/GenBank/DDBJ whole genome shotgun (WGS) entry which is preliminary data.</text>
</comment>
<dbReference type="InterPro" id="IPR053007">
    <property type="entry name" value="CYP450_monoxygenase_sec-met"/>
</dbReference>
<feature type="binding site" description="axial binding residue" evidence="6">
    <location>
        <position position="443"/>
    </location>
    <ligand>
        <name>heme</name>
        <dbReference type="ChEBI" id="CHEBI:30413"/>
    </ligand>
    <ligandPart>
        <name>Fe</name>
        <dbReference type="ChEBI" id="CHEBI:18248"/>
    </ligandPart>
</feature>
<comment type="similarity">
    <text evidence="2">Belongs to the cytochrome P450 family.</text>
</comment>
<keyword evidence="3 6" id="KW-0479">Metal-binding</keyword>
<dbReference type="GO" id="GO:0005506">
    <property type="term" value="F:iron ion binding"/>
    <property type="evidence" value="ECO:0007669"/>
    <property type="project" value="InterPro"/>
</dbReference>
<dbReference type="CDD" id="cd11040">
    <property type="entry name" value="CYP7_CYP8-like"/>
    <property type="match status" value="1"/>
</dbReference>
<organism evidence="7 8">
    <name type="scientific">Immersiella caudata</name>
    <dbReference type="NCBI Taxonomy" id="314043"/>
    <lineage>
        <taxon>Eukaryota</taxon>
        <taxon>Fungi</taxon>
        <taxon>Dikarya</taxon>
        <taxon>Ascomycota</taxon>
        <taxon>Pezizomycotina</taxon>
        <taxon>Sordariomycetes</taxon>
        <taxon>Sordariomycetidae</taxon>
        <taxon>Sordariales</taxon>
        <taxon>Lasiosphaeriaceae</taxon>
        <taxon>Immersiella</taxon>
    </lineage>
</organism>
<dbReference type="PANTHER" id="PTHR47582:SF1">
    <property type="entry name" value="P450, PUTATIVE (EUROFUNG)-RELATED"/>
    <property type="match status" value="1"/>
</dbReference>
<dbReference type="SUPFAM" id="SSF48264">
    <property type="entry name" value="Cytochrome P450"/>
    <property type="match status" value="1"/>
</dbReference>
<keyword evidence="8" id="KW-1185">Reference proteome</keyword>
<sequence length="517" mass="57548">MSSLISDGLSPAAITLTAVALPLLLLLFKKAYFPALDPHEPPLLRPWIPFIGHIISLARESNGYYARLFRKKPLPICTLPMLNGKLYVIHSAPLIAAGMRNRELSFDPFAVDFSEGLLGIERKYVDEVFAKPGWVQTMTDTVHAALAGGNVKIMKAACYRELAEGLNGLAKEGPVEVGNSYDWLALVVPRAFLRALFGKNNPFDDRAIQALWDFDAGVAALALNMMPSVVASKAYKARQILWDKIFPFYEAESWRGDDVSPLLRMRGDKLLRDGVPWDAIAKIEINIPWASVTNTVPDLFWILVNVFSKPHILEKFRAEAAELTTITADANGTRVACVDADQLVEKPYINAVYWETHRLYNEILANRRVMADTTIRDPTDGREYFLEKGINVQFATGSPHRNPQTWGSDADMYRPERWFEATSAEEKTMRASLFPFGGGRNLCPGRSFAISESLGLMSALAQGFDIEGVKVPGVTAPTPGGAMRRPVWGSVDPAVRIRRRSGFEDVLWTFKLEKTES</sequence>
<comment type="cofactor">
    <cofactor evidence="1 6">
        <name>heme</name>
        <dbReference type="ChEBI" id="CHEBI:30413"/>
    </cofactor>
</comment>
<name>A0AA40C303_9PEZI</name>
<evidence type="ECO:0000256" key="1">
    <source>
        <dbReference type="ARBA" id="ARBA00001971"/>
    </source>
</evidence>
<dbReference type="PRINTS" id="PR00465">
    <property type="entry name" value="EP450IV"/>
</dbReference>
<dbReference type="EMBL" id="JAULSU010000003">
    <property type="protein sequence ID" value="KAK0623481.1"/>
    <property type="molecule type" value="Genomic_DNA"/>
</dbReference>
<reference evidence="7" key="1">
    <citation type="submission" date="2023-06" db="EMBL/GenBank/DDBJ databases">
        <title>Genome-scale phylogeny and comparative genomics of the fungal order Sordariales.</title>
        <authorList>
            <consortium name="Lawrence Berkeley National Laboratory"/>
            <person name="Hensen N."/>
            <person name="Bonometti L."/>
            <person name="Westerberg I."/>
            <person name="Brannstrom I.O."/>
            <person name="Guillou S."/>
            <person name="Cros-Aarteil S."/>
            <person name="Calhoun S."/>
            <person name="Haridas S."/>
            <person name="Kuo A."/>
            <person name="Mondo S."/>
            <person name="Pangilinan J."/>
            <person name="Riley R."/>
            <person name="Labutti K."/>
            <person name="Andreopoulos B."/>
            <person name="Lipzen A."/>
            <person name="Chen C."/>
            <person name="Yanf M."/>
            <person name="Daum C."/>
            <person name="Ng V."/>
            <person name="Clum A."/>
            <person name="Steindorff A."/>
            <person name="Ohm R."/>
            <person name="Martin F."/>
            <person name="Silar P."/>
            <person name="Natvig D."/>
            <person name="Lalanne C."/>
            <person name="Gautier V."/>
            <person name="Ament-Velasquez S.L."/>
            <person name="Kruys A."/>
            <person name="Hutchinson M.I."/>
            <person name="Powell A.J."/>
            <person name="Barry K."/>
            <person name="Miller A.N."/>
            <person name="Grigoriev I.V."/>
            <person name="Debuchy R."/>
            <person name="Gladieux P."/>
            <person name="Thoren M.H."/>
            <person name="Johannesson H."/>
        </authorList>
    </citation>
    <scope>NUCLEOTIDE SEQUENCE</scope>
    <source>
        <strain evidence="7">CBS 606.72</strain>
    </source>
</reference>
<dbReference type="GO" id="GO:0004497">
    <property type="term" value="F:monooxygenase activity"/>
    <property type="evidence" value="ECO:0007669"/>
    <property type="project" value="UniProtKB-KW"/>
</dbReference>
<keyword evidence="5" id="KW-0560">Oxidoreductase</keyword>
<keyword evidence="5" id="KW-0503">Monooxygenase</keyword>
<dbReference type="Gene3D" id="1.10.630.10">
    <property type="entry name" value="Cytochrome P450"/>
    <property type="match status" value="1"/>
</dbReference>
<gene>
    <name evidence="7" type="ORF">B0T14DRAFT_425711</name>
</gene>
<dbReference type="AlphaFoldDB" id="A0AA40C303"/>
<dbReference type="GO" id="GO:0016705">
    <property type="term" value="F:oxidoreductase activity, acting on paired donors, with incorporation or reduction of molecular oxygen"/>
    <property type="evidence" value="ECO:0007669"/>
    <property type="project" value="InterPro"/>
</dbReference>
<accession>A0AA40C303</accession>
<dbReference type="InterPro" id="IPR036396">
    <property type="entry name" value="Cyt_P450_sf"/>
</dbReference>
<evidence type="ECO:0000256" key="5">
    <source>
        <dbReference type="ARBA" id="ARBA00023033"/>
    </source>
</evidence>
<evidence type="ECO:0000256" key="6">
    <source>
        <dbReference type="PIRSR" id="PIRSR602403-1"/>
    </source>
</evidence>
<dbReference type="PANTHER" id="PTHR47582">
    <property type="entry name" value="P450, PUTATIVE (EUROFUNG)-RELATED"/>
    <property type="match status" value="1"/>
</dbReference>
<dbReference type="InterPro" id="IPR002403">
    <property type="entry name" value="Cyt_P450_E_grp-IV"/>
</dbReference>
<keyword evidence="6" id="KW-0349">Heme</keyword>
<evidence type="ECO:0000313" key="7">
    <source>
        <dbReference type="EMBL" id="KAK0623481.1"/>
    </source>
</evidence>
<dbReference type="GO" id="GO:0020037">
    <property type="term" value="F:heme binding"/>
    <property type="evidence" value="ECO:0007669"/>
    <property type="project" value="InterPro"/>
</dbReference>
<keyword evidence="4 6" id="KW-0408">Iron</keyword>